<evidence type="ECO:0000256" key="2">
    <source>
        <dbReference type="ARBA" id="ARBA00022803"/>
    </source>
</evidence>
<feature type="region of interest" description="Disordered" evidence="5">
    <location>
        <begin position="394"/>
        <end position="413"/>
    </location>
</feature>
<keyword evidence="7" id="KW-1185">Reference proteome</keyword>
<accession>A0AAD2FMT6</accession>
<evidence type="ECO:0000256" key="5">
    <source>
        <dbReference type="SAM" id="MobiDB-lite"/>
    </source>
</evidence>
<name>A0AAD2FMT6_9STRA</name>
<protein>
    <submittedName>
        <fullName evidence="6">Uncharacterized protein</fullName>
    </submittedName>
</protein>
<keyword evidence="4" id="KW-0175">Coiled coil</keyword>
<reference evidence="6" key="1">
    <citation type="submission" date="2023-08" db="EMBL/GenBank/DDBJ databases">
        <authorList>
            <person name="Audoor S."/>
            <person name="Bilcke G."/>
        </authorList>
    </citation>
    <scope>NUCLEOTIDE SEQUENCE</scope>
</reference>
<feature type="region of interest" description="Disordered" evidence="5">
    <location>
        <begin position="122"/>
        <end position="146"/>
    </location>
</feature>
<evidence type="ECO:0000313" key="6">
    <source>
        <dbReference type="EMBL" id="CAJ1946549.1"/>
    </source>
</evidence>
<dbReference type="SUPFAM" id="SSF48452">
    <property type="entry name" value="TPR-like"/>
    <property type="match status" value="2"/>
</dbReference>
<keyword evidence="2 3" id="KW-0802">TPR repeat</keyword>
<feature type="repeat" description="TPR" evidence="3">
    <location>
        <begin position="607"/>
        <end position="640"/>
    </location>
</feature>
<feature type="compositionally biased region" description="Acidic residues" evidence="5">
    <location>
        <begin position="394"/>
        <end position="410"/>
    </location>
</feature>
<organism evidence="6 7">
    <name type="scientific">Cylindrotheca closterium</name>
    <dbReference type="NCBI Taxonomy" id="2856"/>
    <lineage>
        <taxon>Eukaryota</taxon>
        <taxon>Sar</taxon>
        <taxon>Stramenopiles</taxon>
        <taxon>Ochrophyta</taxon>
        <taxon>Bacillariophyta</taxon>
        <taxon>Bacillariophyceae</taxon>
        <taxon>Bacillariophycidae</taxon>
        <taxon>Bacillariales</taxon>
        <taxon>Bacillariaceae</taxon>
        <taxon>Cylindrotheca</taxon>
    </lineage>
</organism>
<feature type="coiled-coil region" evidence="4">
    <location>
        <begin position="613"/>
        <end position="640"/>
    </location>
</feature>
<sequence length="702" mass="80869">MKSDEADIMNVDPIQLVYSIVQAAEEDSDSDSNINTNTNINDKDNGNGNEEEEDPVLDQNQVRVDSEQPQSRLVRAETKEFLQTLHKYLDCRRQMDAKYLEVDELETLAKYNLRIDSGGIELDHHDDQGKNQTTTRSLRMSNPNVRNHGPSLGFKQEYQQQSIHGQAVRTLNELYKAAEVAFPVYQNLIHSLIDKVHTHHQSTNDDDDIQLTFAPLKGKDRAQEKARDDYSQRTPDPGVSWLFDIVRGSLFFASADQMIATLQVLQEDPSIHIVKAKNRFRNPGLSGYRDWNIHIRIQVKSTNDDNDDEVTSNDFHHICEIQMHHQALKVLEKQVHSHQYYEYFRSYFAGATSSLQERLDDLKLIDEGFSLQDGFDDDAFLDALLEGKSKEEATTEEEVVIEEGDNDEERPELSKEESRLVRLGRLFRLHLNEFDLAVRVYGKLLSIQLDKYNGDNRHVQIGYTYDRIASVLIKQGKFDEAMILHHHAYEIKKVALGELDPSLGESSVDLFTQIKGEESYEVAYILGGMGAIYRKQEKMEEALELYKKAVEIDIQQNGEDCTSVAYVYNGMAWIYKYQGNLDEAMRLFQRSHDISKRMYGDQHSSLCFTYNGIADVLKKQNKLEEALKVYEKSLSITERRNGSHHPAVFFVYSKMSKILKKLGRGDEVSHINQTLQKRDSKRNFKNLQRDKSIGECRSNKED</sequence>
<dbReference type="SMART" id="SM00028">
    <property type="entry name" value="TPR"/>
    <property type="match status" value="4"/>
</dbReference>
<dbReference type="Gene3D" id="3.30.460.10">
    <property type="entry name" value="Beta Polymerase, domain 2"/>
    <property type="match status" value="1"/>
</dbReference>
<dbReference type="InterPro" id="IPR011990">
    <property type="entry name" value="TPR-like_helical_dom_sf"/>
</dbReference>
<dbReference type="InterPro" id="IPR043519">
    <property type="entry name" value="NT_sf"/>
</dbReference>
<keyword evidence="1" id="KW-0677">Repeat</keyword>
<dbReference type="PANTHER" id="PTHR45641">
    <property type="entry name" value="TETRATRICOPEPTIDE REPEAT PROTEIN (AFU_ORTHOLOGUE AFUA_6G03870)"/>
    <property type="match status" value="1"/>
</dbReference>
<dbReference type="PROSITE" id="PS50005">
    <property type="entry name" value="TPR"/>
    <property type="match status" value="3"/>
</dbReference>
<proteinExistence type="predicted"/>
<feature type="compositionally biased region" description="Low complexity" evidence="5">
    <location>
        <begin position="31"/>
        <end position="40"/>
    </location>
</feature>
<dbReference type="InterPro" id="IPR019734">
    <property type="entry name" value="TPR_rpt"/>
</dbReference>
<evidence type="ECO:0000256" key="1">
    <source>
        <dbReference type="ARBA" id="ARBA00022737"/>
    </source>
</evidence>
<dbReference type="Proteomes" id="UP001295423">
    <property type="component" value="Unassembled WGS sequence"/>
</dbReference>
<evidence type="ECO:0000313" key="7">
    <source>
        <dbReference type="Proteomes" id="UP001295423"/>
    </source>
</evidence>
<feature type="repeat" description="TPR" evidence="3">
    <location>
        <begin position="565"/>
        <end position="598"/>
    </location>
</feature>
<dbReference type="Gene3D" id="1.25.40.10">
    <property type="entry name" value="Tetratricopeptide repeat domain"/>
    <property type="match status" value="2"/>
</dbReference>
<dbReference type="Pfam" id="PF13424">
    <property type="entry name" value="TPR_12"/>
    <property type="match status" value="1"/>
</dbReference>
<dbReference type="AlphaFoldDB" id="A0AAD2FMT6"/>
<dbReference type="EMBL" id="CAKOGP040001714">
    <property type="protein sequence ID" value="CAJ1946549.1"/>
    <property type="molecule type" value="Genomic_DNA"/>
</dbReference>
<dbReference type="PANTHER" id="PTHR45641:SF19">
    <property type="entry name" value="NEPHROCYSTIN-3"/>
    <property type="match status" value="1"/>
</dbReference>
<feature type="compositionally biased region" description="Polar residues" evidence="5">
    <location>
        <begin position="130"/>
        <end position="145"/>
    </location>
</feature>
<comment type="caution">
    <text evidence="6">The sequence shown here is derived from an EMBL/GenBank/DDBJ whole genome shotgun (WGS) entry which is preliminary data.</text>
</comment>
<evidence type="ECO:0000256" key="4">
    <source>
        <dbReference type="SAM" id="Coils"/>
    </source>
</evidence>
<evidence type="ECO:0000256" key="3">
    <source>
        <dbReference type="PROSITE-ProRule" id="PRU00339"/>
    </source>
</evidence>
<dbReference type="PROSITE" id="PS50293">
    <property type="entry name" value="TPR_REGION"/>
    <property type="match status" value="1"/>
</dbReference>
<dbReference type="Pfam" id="PF13374">
    <property type="entry name" value="TPR_10"/>
    <property type="match status" value="2"/>
</dbReference>
<gene>
    <name evidence="6" type="ORF">CYCCA115_LOCUS10690</name>
</gene>
<feature type="region of interest" description="Disordered" evidence="5">
    <location>
        <begin position="25"/>
        <end position="70"/>
    </location>
</feature>
<feature type="repeat" description="TPR" evidence="3">
    <location>
        <begin position="523"/>
        <end position="556"/>
    </location>
</feature>
<feature type="compositionally biased region" description="Polar residues" evidence="5">
    <location>
        <begin position="58"/>
        <end position="70"/>
    </location>
</feature>